<evidence type="ECO:0000313" key="2">
    <source>
        <dbReference type="EMBL" id="QDV06047.1"/>
    </source>
</evidence>
<feature type="signal peptide" evidence="1">
    <location>
        <begin position="1"/>
        <end position="27"/>
    </location>
</feature>
<name>A0A518EPM7_9BACT</name>
<sequence length="470" mass="47756" precursor="true">MLPMAPSFLCVSSLALAGLPATSLALAQSSTSIRTASERPAVLTAEPARIPSIAQVRDAGAYHVATGTWTRRGVQQRSPIGPDVIYANTAMSGYFSSAGGAGGFAPLSTNVDEGFIPARGNPEYPLADRSVYTVDGFQINYCDLGAAATGGWDISFYESYVPCASPPAPTASVLLNGLPATGCWTLFIDLSGGQEFDFAGEGGGAAGTQSSTSFGWSYRYIGTDGTAPAGFILAGDPASTDPGWITGGLPTDGTETYYGPASLCGGSATGNRTQDSWGLINPTGANCWWFGGYSNTNGCGVPFQPYASFFMEIYAQSGPGSAPVGAAYCSSNPNSTGVNTTLAMSGSDSASANDVLLAAGELPLGSVGVFVTSMTQGSTPNFMGSQGNLCLGGTLGYLTGPGQVRSAGLDGSIRIDTTLGTWDVSAIPAGAGTYAAAAGVTSNFQLWHRDVVASAPTSNFSDAVSVTWSM</sequence>
<protein>
    <submittedName>
        <fullName evidence="2">Uncharacterized protein</fullName>
    </submittedName>
</protein>
<evidence type="ECO:0000256" key="1">
    <source>
        <dbReference type="SAM" id="SignalP"/>
    </source>
</evidence>
<reference evidence="2 3" key="1">
    <citation type="submission" date="2019-02" db="EMBL/GenBank/DDBJ databases">
        <title>Deep-cultivation of Planctomycetes and their phenomic and genomic characterization uncovers novel biology.</title>
        <authorList>
            <person name="Wiegand S."/>
            <person name="Jogler M."/>
            <person name="Boedeker C."/>
            <person name="Pinto D."/>
            <person name="Vollmers J."/>
            <person name="Rivas-Marin E."/>
            <person name="Kohn T."/>
            <person name="Peeters S.H."/>
            <person name="Heuer A."/>
            <person name="Rast P."/>
            <person name="Oberbeckmann S."/>
            <person name="Bunk B."/>
            <person name="Jeske O."/>
            <person name="Meyerdierks A."/>
            <person name="Storesund J.E."/>
            <person name="Kallscheuer N."/>
            <person name="Luecker S."/>
            <person name="Lage O.M."/>
            <person name="Pohl T."/>
            <person name="Merkel B.J."/>
            <person name="Hornburger P."/>
            <person name="Mueller R.-W."/>
            <person name="Bruemmer F."/>
            <person name="Labrenz M."/>
            <person name="Spormann A.M."/>
            <person name="Op den Camp H."/>
            <person name="Overmann J."/>
            <person name="Amann R."/>
            <person name="Jetten M.S.M."/>
            <person name="Mascher T."/>
            <person name="Medema M.H."/>
            <person name="Devos D.P."/>
            <person name="Kaster A.-K."/>
            <person name="Ovreas L."/>
            <person name="Rohde M."/>
            <person name="Galperin M.Y."/>
            <person name="Jogler C."/>
        </authorList>
    </citation>
    <scope>NUCLEOTIDE SEQUENCE [LARGE SCALE GENOMIC DNA]</scope>
    <source>
        <strain evidence="2 3">Poly30</strain>
    </source>
</reference>
<feature type="chain" id="PRO_5021987428" evidence="1">
    <location>
        <begin position="28"/>
        <end position="470"/>
    </location>
</feature>
<dbReference type="Proteomes" id="UP000320390">
    <property type="component" value="Chromosome"/>
</dbReference>
<accession>A0A518EPM7</accession>
<gene>
    <name evidence="2" type="ORF">Poly30_15510</name>
</gene>
<keyword evidence="3" id="KW-1185">Reference proteome</keyword>
<dbReference type="AlphaFoldDB" id="A0A518EPM7"/>
<proteinExistence type="predicted"/>
<evidence type="ECO:0000313" key="3">
    <source>
        <dbReference type="Proteomes" id="UP000320390"/>
    </source>
</evidence>
<keyword evidence="1" id="KW-0732">Signal</keyword>
<dbReference type="EMBL" id="CP036434">
    <property type="protein sequence ID" value="QDV06047.1"/>
    <property type="molecule type" value="Genomic_DNA"/>
</dbReference>
<organism evidence="2 3">
    <name type="scientific">Saltatorellus ferox</name>
    <dbReference type="NCBI Taxonomy" id="2528018"/>
    <lineage>
        <taxon>Bacteria</taxon>
        <taxon>Pseudomonadati</taxon>
        <taxon>Planctomycetota</taxon>
        <taxon>Planctomycetia</taxon>
        <taxon>Planctomycetia incertae sedis</taxon>
        <taxon>Saltatorellus</taxon>
    </lineage>
</organism>